<dbReference type="PATRIC" id="fig|316.110.peg.2272"/>
<reference evidence="2 3" key="1">
    <citation type="submission" date="2014-11" db="EMBL/GenBank/DDBJ databases">
        <title>Genomics and ecophysiology of heterotrophic nitrogen fixing bacteria isolated from estuarine surface water.</title>
        <authorList>
            <person name="Bentzon-Tilia M."/>
            <person name="Severin I."/>
            <person name="Hansen L.H."/>
            <person name="Riemann L."/>
        </authorList>
    </citation>
    <scope>NUCLEOTIDE SEQUENCE [LARGE SCALE GENOMIC DNA]</scope>
    <source>
        <strain evidence="2 3">BAL361</strain>
    </source>
</reference>
<evidence type="ECO:0000259" key="1">
    <source>
        <dbReference type="Pfam" id="PF13878"/>
    </source>
</evidence>
<organism evidence="2 3">
    <name type="scientific">Stutzerimonas stutzeri</name>
    <name type="common">Pseudomonas stutzeri</name>
    <dbReference type="NCBI Taxonomy" id="316"/>
    <lineage>
        <taxon>Bacteria</taxon>
        <taxon>Pseudomonadati</taxon>
        <taxon>Pseudomonadota</taxon>
        <taxon>Gammaproteobacteria</taxon>
        <taxon>Pseudomonadales</taxon>
        <taxon>Pseudomonadaceae</taxon>
        <taxon>Stutzerimonas</taxon>
    </lineage>
</organism>
<name>A0A0D7DZI9_STUST</name>
<dbReference type="InterPro" id="IPR028005">
    <property type="entry name" value="AcTrfase_ESCO_Znf_dom"/>
</dbReference>
<dbReference type="EMBL" id="JXXD01000234">
    <property type="protein sequence ID" value="KIZ33630.1"/>
    <property type="molecule type" value="Genomic_DNA"/>
</dbReference>
<dbReference type="RefSeq" id="WP_044316129.1">
    <property type="nucleotide sequence ID" value="NZ_JXXD01000234.1"/>
</dbReference>
<dbReference type="Proteomes" id="UP000032439">
    <property type="component" value="Unassembled WGS sequence"/>
</dbReference>
<evidence type="ECO:0000313" key="2">
    <source>
        <dbReference type="EMBL" id="KIZ33630.1"/>
    </source>
</evidence>
<proteinExistence type="predicted"/>
<gene>
    <name evidence="2" type="ORF">LO50_19920</name>
</gene>
<comment type="caution">
    <text evidence="2">The sequence shown here is derived from an EMBL/GenBank/DDBJ whole genome shotgun (WGS) entry which is preliminary data.</text>
</comment>
<feature type="domain" description="N-acetyltransferase ESCO zinc-finger" evidence="1">
    <location>
        <begin position="66"/>
        <end position="93"/>
    </location>
</feature>
<dbReference type="Pfam" id="PF13878">
    <property type="entry name" value="zf-C2H2_3"/>
    <property type="match status" value="1"/>
</dbReference>
<evidence type="ECO:0000313" key="3">
    <source>
        <dbReference type="Proteomes" id="UP000032439"/>
    </source>
</evidence>
<protein>
    <recommendedName>
        <fullName evidence="1">N-acetyltransferase ESCO zinc-finger domain-containing protein</fullName>
    </recommendedName>
</protein>
<sequence>MQMHTPLLDLERAKKLAKQAKHSHPDLTHAQRLDVTAREHFAVRHYHELRKRASDAVAALCAGSGSGTVTCSLCGLQFAPDLAEDRITHEKRHLAFEEALVALGRLPAAYNEREQAKRDGRQMIDDAKSAEEELAGVERLLQGWFDRSLSAAIGGGYWKRHPAFGEYAAMVHHLVRPHLNLAKELFLAKYGDKPGHIEQGQSYWYPPTR</sequence>
<dbReference type="AlphaFoldDB" id="A0A0D7DZI9"/>
<accession>A0A0D7DZI9</accession>